<dbReference type="InterPro" id="IPR012340">
    <property type="entry name" value="NA-bd_OB-fold"/>
</dbReference>
<dbReference type="Gene3D" id="2.40.50.140">
    <property type="entry name" value="Nucleic acid-binding proteins"/>
    <property type="match status" value="1"/>
</dbReference>
<sequence length="80" mass="9622">MYGKVTRYFHDRGFGFIRGEDSNTYFIHHSKVNGEYIDAGYYLFFKPFQNDRSDYNAKNIMVIEAPERKRKHGKARKKHK</sequence>
<dbReference type="OrthoDB" id="7477356at2"/>
<evidence type="ECO:0000313" key="2">
    <source>
        <dbReference type="Proteomes" id="UP001154420"/>
    </source>
</evidence>
<name>A0A9X5BJH6_9FIRM</name>
<comment type="caution">
    <text evidence="1">The sequence shown here is derived from an EMBL/GenBank/DDBJ whole genome shotgun (WGS) entry which is preliminary data.</text>
</comment>
<dbReference type="SUPFAM" id="SSF50249">
    <property type="entry name" value="Nucleic acid-binding proteins"/>
    <property type="match status" value="1"/>
</dbReference>
<organism evidence="1 2">
    <name type="scientific">Parablautia muri</name>
    <dbReference type="NCBI Taxonomy" id="2320879"/>
    <lineage>
        <taxon>Bacteria</taxon>
        <taxon>Bacillati</taxon>
        <taxon>Bacillota</taxon>
        <taxon>Clostridia</taxon>
        <taxon>Lachnospirales</taxon>
        <taxon>Lachnospiraceae</taxon>
        <taxon>Parablautia</taxon>
    </lineage>
</organism>
<reference evidence="1" key="1">
    <citation type="submission" date="2018-09" db="EMBL/GenBank/DDBJ databases">
        <title>Murine metabolic-syndrome-specific gut microbial biobank.</title>
        <authorList>
            <person name="Liu C."/>
        </authorList>
    </citation>
    <scope>NUCLEOTIDE SEQUENCE</scope>
    <source>
        <strain evidence="1">D42-62</strain>
    </source>
</reference>
<evidence type="ECO:0008006" key="3">
    <source>
        <dbReference type="Google" id="ProtNLM"/>
    </source>
</evidence>
<dbReference type="EMBL" id="QZDT01000071">
    <property type="protein sequence ID" value="NBJ95209.1"/>
    <property type="molecule type" value="Genomic_DNA"/>
</dbReference>
<accession>A0A9X5BJH6</accession>
<dbReference type="Proteomes" id="UP001154420">
    <property type="component" value="Unassembled WGS sequence"/>
</dbReference>
<keyword evidence="2" id="KW-1185">Reference proteome</keyword>
<evidence type="ECO:0000313" key="1">
    <source>
        <dbReference type="EMBL" id="NBJ95209.1"/>
    </source>
</evidence>
<dbReference type="AlphaFoldDB" id="A0A9X5BJH6"/>
<protein>
    <recommendedName>
        <fullName evidence="3">CSD domain-containing protein</fullName>
    </recommendedName>
</protein>
<proteinExistence type="predicted"/>
<gene>
    <name evidence="1" type="ORF">D5281_22345</name>
</gene>